<feature type="chain" id="PRO_5036400638" evidence="1">
    <location>
        <begin position="32"/>
        <end position="244"/>
    </location>
</feature>
<evidence type="ECO:0000313" key="5">
    <source>
        <dbReference type="Proteomes" id="UP000574390"/>
    </source>
</evidence>
<accession>A0A7J6P4I3</accession>
<feature type="signal peptide" evidence="1">
    <location>
        <begin position="1"/>
        <end position="31"/>
    </location>
</feature>
<organism evidence="2 4">
    <name type="scientific">Perkinsus olseni</name>
    <name type="common">Perkinsus atlanticus</name>
    <dbReference type="NCBI Taxonomy" id="32597"/>
    <lineage>
        <taxon>Eukaryota</taxon>
        <taxon>Sar</taxon>
        <taxon>Alveolata</taxon>
        <taxon>Perkinsozoa</taxon>
        <taxon>Perkinsea</taxon>
        <taxon>Perkinsida</taxon>
        <taxon>Perkinsidae</taxon>
        <taxon>Perkinsus</taxon>
    </lineage>
</organism>
<sequence length="244" mass="27076">MPSSIRPRSNNLNWLYRSFCMFVCIVQVVKAQPDGPLRCVADYPPSCYDGPGLAQGGEIYEFLDFAACFYILKGVDARGVQQESPGIIFRTTASGLQGNMKIQLNTAESHSGNVPNVTVEIGGSAYLGFTYGPVHLTWNPYGDVSLGAITLGRLPDGRTVSTPRYNYRVDLNENRMRLTAEVKARDGSDDVYEARQIISLDRRTRRTVPPGWDIIVGFQAVDLRNVTPQFDGNIHYIARGYLNS</sequence>
<reference evidence="4 5" key="1">
    <citation type="submission" date="2020-04" db="EMBL/GenBank/DDBJ databases">
        <title>Perkinsus olseni comparative genomics.</title>
        <authorList>
            <person name="Bogema D.R."/>
        </authorList>
    </citation>
    <scope>NUCLEOTIDE SEQUENCE [LARGE SCALE GENOMIC DNA]</scope>
    <source>
        <strain evidence="2">00978-12</strain>
        <strain evidence="3">ATCC PRA-205</strain>
    </source>
</reference>
<proteinExistence type="predicted"/>
<protein>
    <submittedName>
        <fullName evidence="2">Uncharacterized protein</fullName>
    </submittedName>
</protein>
<name>A0A7J6P4I3_PEROL</name>
<dbReference type="Proteomes" id="UP000541610">
    <property type="component" value="Unassembled WGS sequence"/>
</dbReference>
<dbReference type="Proteomes" id="UP000574390">
    <property type="component" value="Unassembled WGS sequence"/>
</dbReference>
<comment type="caution">
    <text evidence="2">The sequence shown here is derived from an EMBL/GenBank/DDBJ whole genome shotgun (WGS) entry which is preliminary data.</text>
</comment>
<dbReference type="AlphaFoldDB" id="A0A7J6P4I3"/>
<evidence type="ECO:0000313" key="4">
    <source>
        <dbReference type="Proteomes" id="UP000541610"/>
    </source>
</evidence>
<keyword evidence="1" id="KW-0732">Signal</keyword>
<evidence type="ECO:0000313" key="2">
    <source>
        <dbReference type="EMBL" id="KAF4690747.1"/>
    </source>
</evidence>
<evidence type="ECO:0000313" key="3">
    <source>
        <dbReference type="EMBL" id="KAF4752915.1"/>
    </source>
</evidence>
<evidence type="ECO:0000256" key="1">
    <source>
        <dbReference type="SAM" id="SignalP"/>
    </source>
</evidence>
<gene>
    <name evidence="2" type="ORF">FOZ60_016945</name>
    <name evidence="3" type="ORF">FOZ62_015353</name>
</gene>
<dbReference type="EMBL" id="JABANP010000093">
    <property type="protein sequence ID" value="KAF4690747.1"/>
    <property type="molecule type" value="Genomic_DNA"/>
</dbReference>
<dbReference type="EMBL" id="JABANM010002231">
    <property type="protein sequence ID" value="KAF4752915.1"/>
    <property type="molecule type" value="Genomic_DNA"/>
</dbReference>